<organism evidence="8 9">
    <name type="scientific">Sediminibacillus albus</name>
    <dbReference type="NCBI Taxonomy" id="407036"/>
    <lineage>
        <taxon>Bacteria</taxon>
        <taxon>Bacillati</taxon>
        <taxon>Bacillota</taxon>
        <taxon>Bacilli</taxon>
        <taxon>Bacillales</taxon>
        <taxon>Bacillaceae</taxon>
        <taxon>Sediminibacillus</taxon>
    </lineage>
</organism>
<dbReference type="STRING" id="407036.SAMN05216243_0573"/>
<evidence type="ECO:0000259" key="7">
    <source>
        <dbReference type="Pfam" id="PF05670"/>
    </source>
</evidence>
<dbReference type="FunFam" id="2.30.310.10:FF:000004">
    <property type="entry name" value="Fibronectin-binding protein A"/>
    <property type="match status" value="1"/>
</dbReference>
<dbReference type="AlphaFoldDB" id="A0A1G8W6X1"/>
<dbReference type="GO" id="GO:0000049">
    <property type="term" value="F:tRNA binding"/>
    <property type="evidence" value="ECO:0007669"/>
    <property type="project" value="UniProtKB-UniRule"/>
</dbReference>
<proteinExistence type="inferred from homology"/>
<dbReference type="PANTHER" id="PTHR15239:SF6">
    <property type="entry name" value="RIBOSOME QUALITY CONTROL COMPLEX SUBUNIT NEMF"/>
    <property type="match status" value="1"/>
</dbReference>
<dbReference type="GO" id="GO:0072344">
    <property type="term" value="P:rescue of stalled ribosome"/>
    <property type="evidence" value="ECO:0007669"/>
    <property type="project" value="UniProtKB-UniRule"/>
</dbReference>
<feature type="compositionally biased region" description="Basic residues" evidence="6">
    <location>
        <begin position="434"/>
        <end position="443"/>
    </location>
</feature>
<feature type="region of interest" description="Disordered" evidence="6">
    <location>
        <begin position="432"/>
        <end position="452"/>
    </location>
</feature>
<dbReference type="GO" id="GO:0019843">
    <property type="term" value="F:rRNA binding"/>
    <property type="evidence" value="ECO:0007669"/>
    <property type="project" value="UniProtKB-UniRule"/>
</dbReference>
<evidence type="ECO:0000256" key="3">
    <source>
        <dbReference type="ARBA" id="ARBA00022884"/>
    </source>
</evidence>
<dbReference type="HAMAP" id="MF_00844_B">
    <property type="entry name" value="RqcH_B"/>
    <property type="match status" value="1"/>
</dbReference>
<evidence type="ECO:0000256" key="5">
    <source>
        <dbReference type="HAMAP-Rule" id="MF_00844"/>
    </source>
</evidence>
<name>A0A1G8W6X1_9BACI</name>
<dbReference type="GO" id="GO:1990112">
    <property type="term" value="C:RQC complex"/>
    <property type="evidence" value="ECO:0007669"/>
    <property type="project" value="TreeGrafter"/>
</dbReference>
<gene>
    <name evidence="5" type="primary">rqcH</name>
    <name evidence="8" type="ORF">SAMN05216243_0573</name>
</gene>
<evidence type="ECO:0000256" key="1">
    <source>
        <dbReference type="ARBA" id="ARBA00022555"/>
    </source>
</evidence>
<keyword evidence="5" id="KW-0175">Coiled coil</keyword>
<evidence type="ECO:0000313" key="9">
    <source>
        <dbReference type="Proteomes" id="UP000198694"/>
    </source>
</evidence>
<comment type="similarity">
    <text evidence="5">Belongs to the NEMF family.</text>
</comment>
<dbReference type="PANTHER" id="PTHR15239">
    <property type="entry name" value="NUCLEAR EXPORT MEDIATOR FACTOR NEMF"/>
    <property type="match status" value="1"/>
</dbReference>
<reference evidence="8 9" key="1">
    <citation type="submission" date="2016-10" db="EMBL/GenBank/DDBJ databases">
        <authorList>
            <person name="de Groot N.N."/>
        </authorList>
    </citation>
    <scope>NUCLEOTIDE SEQUENCE [LARGE SCALE GENOMIC DNA]</scope>
    <source>
        <strain evidence="8 9">CGMCC 1.6502</strain>
    </source>
</reference>
<keyword evidence="3 5" id="KW-0694">RNA-binding</keyword>
<dbReference type="Proteomes" id="UP000198694">
    <property type="component" value="Unassembled WGS sequence"/>
</dbReference>
<keyword evidence="2 5" id="KW-0699">rRNA-binding</keyword>
<dbReference type="GO" id="GO:0043023">
    <property type="term" value="F:ribosomal large subunit binding"/>
    <property type="evidence" value="ECO:0007669"/>
    <property type="project" value="UniProtKB-UniRule"/>
</dbReference>
<dbReference type="EMBL" id="FNFL01000001">
    <property type="protein sequence ID" value="SDJ73495.1"/>
    <property type="molecule type" value="Genomic_DNA"/>
</dbReference>
<accession>A0A1G8W6X1</accession>
<dbReference type="OrthoDB" id="9766163at2"/>
<evidence type="ECO:0000256" key="6">
    <source>
        <dbReference type="SAM" id="MobiDB-lite"/>
    </source>
</evidence>
<dbReference type="InterPro" id="IPR051608">
    <property type="entry name" value="RQC_Subunit_NEMF"/>
</dbReference>
<keyword evidence="1 5" id="KW-0820">tRNA-binding</keyword>
<feature type="coiled-coil region" evidence="5">
    <location>
        <begin position="294"/>
        <end position="321"/>
    </location>
</feature>
<comment type="subunit">
    <text evidence="5">Associates with stalled 50S ribosomal subunits. Binds to RqcP.</text>
</comment>
<dbReference type="Pfam" id="PF05670">
    <property type="entry name" value="NFACT-R_1"/>
    <property type="match status" value="1"/>
</dbReference>
<sequence length="571" mass="65403">MAFDGIVTRAAVHELNQELAAGRLLKIYQPTETELIFTIRSQGSNKSLLLSAHPSYARFHLTNDTYHNPKTPPMFCMLLRKHLVGGFVEEITQHENERIAMFHIRGKNEIGDETEKTLIIEVMGKHSNILLVDKEKGYIQDSIKHVPPAQNRYRTILPGNEYILPPDQGKTNPFSIDPEGFITKLDFNAGKLDKQIVDKFMGFSPLIAKELVHKARLGTSDTYKDTFANLQSELLDHKYDPVIFTGGKEDFYVMGLSSKSEDSHRYSSISKMLDTYYSGKAERDRVKQQAGDLLRFLKNERDKNIRKIKKHQQTLKKAEKADHYQRMGELLTANMHTVKHGDQNVRVVDYYDPNQQEITIELNPNKTPSENAQSFFKTYQKLKKSKQIVVEEITKAEQEINYLDELIQQIAGAREKDIEEIRQELREEGYLKAKSTHKKKNKQPNKPEPEPFYASDGTLIFVGKNNKQNEYLTNRLAARDDIWLHTKDIPGSHVVIRDRNPSEQTLLEAAQLAANFSKSKNSSSVPVDYTLIRHVKKPNGAKPGFVTYDHQKTLFVTPEAAAVEKLKQKPE</sequence>
<dbReference type="Gene3D" id="1.10.8.50">
    <property type="match status" value="1"/>
</dbReference>
<dbReference type="Gene3D" id="2.30.310.10">
    <property type="entry name" value="ibrinogen binding protein from staphylococcus aureus domain"/>
    <property type="match status" value="1"/>
</dbReference>
<keyword evidence="4 5" id="KW-0648">Protein biosynthesis</keyword>
<evidence type="ECO:0000313" key="8">
    <source>
        <dbReference type="EMBL" id="SDJ73495.1"/>
    </source>
</evidence>
<evidence type="ECO:0000256" key="2">
    <source>
        <dbReference type="ARBA" id="ARBA00022730"/>
    </source>
</evidence>
<feature type="coiled-coil region" evidence="5">
    <location>
        <begin position="379"/>
        <end position="416"/>
    </location>
</feature>
<dbReference type="Gene3D" id="3.40.970.40">
    <property type="entry name" value="fibrinogen binding protein from staphylococcus aureus domain like"/>
    <property type="match status" value="1"/>
</dbReference>
<evidence type="ECO:0000256" key="4">
    <source>
        <dbReference type="ARBA" id="ARBA00022917"/>
    </source>
</evidence>
<protein>
    <recommendedName>
        <fullName evidence="5">Rqc2 homolog RqcH</fullName>
        <shortName evidence="5">RqcH</shortName>
    </recommendedName>
</protein>
<dbReference type="InterPro" id="IPR008532">
    <property type="entry name" value="NFACT_RNA-bd"/>
</dbReference>
<dbReference type="Pfam" id="PF05833">
    <property type="entry name" value="NFACT_N"/>
    <property type="match status" value="1"/>
</dbReference>
<keyword evidence="9" id="KW-1185">Reference proteome</keyword>
<comment type="function">
    <text evidence="5">Key component of the ribosome quality control system (RQC), a ribosome-associated complex that mediates the extraction of incompletely synthesized nascent chains from stalled ribosomes and their subsequent degradation. RqcH recruits Ala-charged tRNA, and with RqcP directs the elongation of stalled nascent chains on 50S ribosomal subunits, leading to non-templated C-terminal alanine extensions (Ala tail). The Ala tail promotes nascent chain degradation. May add between 1 and at least 8 Ala residues. Binds to stalled 50S ribosomal subunits.</text>
</comment>
<feature type="domain" description="NFACT RNA-binding" evidence="7">
    <location>
        <begin position="452"/>
        <end position="540"/>
    </location>
</feature>
<dbReference type="RefSeq" id="WP_093210855.1">
    <property type="nucleotide sequence ID" value="NZ_FNFL01000001.1"/>
</dbReference>
<dbReference type="InterPro" id="IPR043682">
    <property type="entry name" value="RqcH_bacterial"/>
</dbReference>